<dbReference type="InterPro" id="IPR004263">
    <property type="entry name" value="Exostosin"/>
</dbReference>
<evidence type="ECO:0000313" key="3">
    <source>
        <dbReference type="EMBL" id="TPX52939.1"/>
    </source>
</evidence>
<evidence type="ECO:0000313" key="4">
    <source>
        <dbReference type="Proteomes" id="UP000320333"/>
    </source>
</evidence>
<dbReference type="Proteomes" id="UP000320333">
    <property type="component" value="Unassembled WGS sequence"/>
</dbReference>
<organism evidence="3 4">
    <name type="scientific">Chytriomyces confervae</name>
    <dbReference type="NCBI Taxonomy" id="246404"/>
    <lineage>
        <taxon>Eukaryota</taxon>
        <taxon>Fungi</taxon>
        <taxon>Fungi incertae sedis</taxon>
        <taxon>Chytridiomycota</taxon>
        <taxon>Chytridiomycota incertae sedis</taxon>
        <taxon>Chytridiomycetes</taxon>
        <taxon>Chytridiales</taxon>
        <taxon>Chytriomycetaceae</taxon>
        <taxon>Chytriomyces</taxon>
    </lineage>
</organism>
<gene>
    <name evidence="3" type="ORF">CcCBS67573_g09776</name>
</gene>
<keyword evidence="4" id="KW-1185">Reference proteome</keyword>
<feature type="domain" description="Exostosin GT47" evidence="2">
    <location>
        <begin position="163"/>
        <end position="355"/>
    </location>
</feature>
<evidence type="ECO:0000256" key="1">
    <source>
        <dbReference type="ARBA" id="ARBA00010271"/>
    </source>
</evidence>
<reference evidence="3 4" key="1">
    <citation type="journal article" date="2019" name="Sci. Rep.">
        <title>Comparative genomics of chytrid fungi reveal insights into the obligate biotrophic and pathogenic lifestyle of Synchytrium endobioticum.</title>
        <authorList>
            <person name="van de Vossenberg B.T.L.H."/>
            <person name="Warris S."/>
            <person name="Nguyen H.D.T."/>
            <person name="van Gent-Pelzer M.P.E."/>
            <person name="Joly D.L."/>
            <person name="van de Geest H.C."/>
            <person name="Bonants P.J.M."/>
            <person name="Smith D.S."/>
            <person name="Levesque C.A."/>
            <person name="van der Lee T.A.J."/>
        </authorList>
    </citation>
    <scope>NUCLEOTIDE SEQUENCE [LARGE SCALE GENOMIC DNA]</scope>
    <source>
        <strain evidence="3 4">CBS 675.73</strain>
    </source>
</reference>
<dbReference type="OrthoDB" id="2141006at2759"/>
<dbReference type="GO" id="GO:0016757">
    <property type="term" value="F:glycosyltransferase activity"/>
    <property type="evidence" value="ECO:0007669"/>
    <property type="project" value="InterPro"/>
</dbReference>
<comment type="caution">
    <text evidence="3">The sequence shown here is derived from an EMBL/GenBank/DDBJ whole genome shotgun (WGS) entry which is preliminary data.</text>
</comment>
<proteinExistence type="inferred from homology"/>
<protein>
    <recommendedName>
        <fullName evidence="2">Exostosin GT47 domain-containing protein</fullName>
    </recommendedName>
</protein>
<dbReference type="EMBL" id="QEAP01000986">
    <property type="protein sequence ID" value="TPX52939.1"/>
    <property type="molecule type" value="Genomic_DNA"/>
</dbReference>
<dbReference type="PANTHER" id="PTHR11062">
    <property type="entry name" value="EXOSTOSIN HEPARAN SULFATE GLYCOSYLTRANSFERASE -RELATED"/>
    <property type="match status" value="1"/>
</dbReference>
<comment type="similarity">
    <text evidence="1">Belongs to the glycosyltransferase 47 family.</text>
</comment>
<accession>A0A507DMJ7</accession>
<dbReference type="PANTHER" id="PTHR11062:SF281">
    <property type="entry name" value="EXOSTOSIN-LIKE 2"/>
    <property type="match status" value="1"/>
</dbReference>
<dbReference type="AlphaFoldDB" id="A0A507DMJ7"/>
<name>A0A507DMJ7_9FUNG</name>
<dbReference type="Pfam" id="PF03016">
    <property type="entry name" value="Exostosin_GT47"/>
    <property type="match status" value="1"/>
</dbReference>
<dbReference type="STRING" id="246404.A0A507DMJ7"/>
<evidence type="ECO:0000259" key="2">
    <source>
        <dbReference type="Pfam" id="PF03016"/>
    </source>
</evidence>
<sequence length="411" mass="46873">MVIRPACEKETDYVRADNLKAPEPTSVYQYPTFLTDKQIRMRNMDHCGVRASDVNTLLARYPVPPAPSSCAQDMYYTEVLVPQLVPVLVPAKATWYLIPHHATCVYHACVLEQFSDTDLCKQKAAQHLTDILDIVIAKYPYWNETNGGDSTHIRFYCNQQLKTKRVYAGRNHVIIFSWDQSSEVLGYNASIHDRISSCMHLTTLGTTDAKVARNYNPVKDIVIPPYANYSIPLSIFKRPHWPDIQHFFNLFGYSHGVRQYIRELGAVCSGRYFVKEGHTDLMTYWQEIGNSTFSLCPSGWSPWSPRLFDSMIAGSIPIIFADDIILPFESQIPYHTFTLRIRNADVGTLDTVIQAVTAADVASKKLGMIRYRDKLVWNVPTRLGDAFDSFLEELGSGSLKQDQKLKRHQEF</sequence>
<dbReference type="InterPro" id="IPR040911">
    <property type="entry name" value="Exostosin_GT47"/>
</dbReference>